<gene>
    <name evidence="2" type="ORF">ABZ510_27660</name>
</gene>
<dbReference type="Proteomes" id="UP001550628">
    <property type="component" value="Unassembled WGS sequence"/>
</dbReference>
<dbReference type="EMBL" id="JBEYBF010000026">
    <property type="protein sequence ID" value="MEU1955624.1"/>
    <property type="molecule type" value="Genomic_DNA"/>
</dbReference>
<evidence type="ECO:0000313" key="3">
    <source>
        <dbReference type="Proteomes" id="UP001550628"/>
    </source>
</evidence>
<dbReference type="InterPro" id="IPR027417">
    <property type="entry name" value="P-loop_NTPase"/>
</dbReference>
<dbReference type="RefSeq" id="WP_356960133.1">
    <property type="nucleotide sequence ID" value="NZ_JBEYBD010000046.1"/>
</dbReference>
<comment type="caution">
    <text evidence="2">The sequence shown here is derived from an EMBL/GenBank/DDBJ whole genome shotgun (WGS) entry which is preliminary data.</text>
</comment>
<feature type="compositionally biased region" description="Basic residues" evidence="1">
    <location>
        <begin position="94"/>
        <end position="103"/>
    </location>
</feature>
<dbReference type="SUPFAM" id="SSF53795">
    <property type="entry name" value="PEP carboxykinase-like"/>
    <property type="match status" value="1"/>
</dbReference>
<feature type="compositionally biased region" description="Basic residues" evidence="1">
    <location>
        <begin position="55"/>
        <end position="75"/>
    </location>
</feature>
<proteinExistence type="predicted"/>
<protein>
    <submittedName>
        <fullName evidence="2">Uncharacterized protein</fullName>
    </submittedName>
</protein>
<name>A0ABV2WXK9_9NOCA</name>
<evidence type="ECO:0000313" key="2">
    <source>
        <dbReference type="EMBL" id="MEU1955624.1"/>
    </source>
</evidence>
<accession>A0ABV2WXK9</accession>
<evidence type="ECO:0000256" key="1">
    <source>
        <dbReference type="SAM" id="MobiDB-lite"/>
    </source>
</evidence>
<reference evidence="2 3" key="1">
    <citation type="submission" date="2024-06" db="EMBL/GenBank/DDBJ databases">
        <title>The Natural Products Discovery Center: Release of the First 8490 Sequenced Strains for Exploring Actinobacteria Biosynthetic Diversity.</title>
        <authorList>
            <person name="Kalkreuter E."/>
            <person name="Kautsar S.A."/>
            <person name="Yang D."/>
            <person name="Bader C.D."/>
            <person name="Teijaro C.N."/>
            <person name="Fluegel L."/>
            <person name="Davis C.M."/>
            <person name="Simpson J.R."/>
            <person name="Lauterbach L."/>
            <person name="Steele A.D."/>
            <person name="Gui C."/>
            <person name="Meng S."/>
            <person name="Li G."/>
            <person name="Viehrig K."/>
            <person name="Ye F."/>
            <person name="Su P."/>
            <person name="Kiefer A.F."/>
            <person name="Nichols A."/>
            <person name="Cepeda A.J."/>
            <person name="Yan W."/>
            <person name="Fan B."/>
            <person name="Jiang Y."/>
            <person name="Adhikari A."/>
            <person name="Zheng C.-J."/>
            <person name="Schuster L."/>
            <person name="Cowan T.M."/>
            <person name="Smanski M.J."/>
            <person name="Chevrette M.G."/>
            <person name="De Carvalho L.P.S."/>
            <person name="Shen B."/>
        </authorList>
    </citation>
    <scope>NUCLEOTIDE SEQUENCE [LARGE SCALE GENOMIC DNA]</scope>
    <source>
        <strain evidence="2 3">NPDC019708</strain>
    </source>
</reference>
<feature type="region of interest" description="Disordered" evidence="1">
    <location>
        <begin position="55"/>
        <end position="125"/>
    </location>
</feature>
<keyword evidence="3" id="KW-1185">Reference proteome</keyword>
<dbReference type="Gene3D" id="3.40.50.300">
    <property type="entry name" value="P-loop containing nucleotide triphosphate hydrolases"/>
    <property type="match status" value="1"/>
</dbReference>
<sequence length="125" mass="14095">MLRGNSGSGKSTVARALQLRYDRTQTALIAQDNILREPDTAHAFPHRVARAHGHHVLNRQAAGHRGRNPRRRPLRRGVAADRRPRAASVVLRLGPRHHHRPHTRRLDHPSRSTRRCAPPSSGPAW</sequence>
<organism evidence="2 3">
    <name type="scientific">Nocardia rhamnosiphila</name>
    <dbReference type="NCBI Taxonomy" id="426716"/>
    <lineage>
        <taxon>Bacteria</taxon>
        <taxon>Bacillati</taxon>
        <taxon>Actinomycetota</taxon>
        <taxon>Actinomycetes</taxon>
        <taxon>Mycobacteriales</taxon>
        <taxon>Nocardiaceae</taxon>
        <taxon>Nocardia</taxon>
    </lineage>
</organism>
<dbReference type="CDD" id="cd02019">
    <property type="entry name" value="NK"/>
    <property type="match status" value="1"/>
</dbReference>